<protein>
    <submittedName>
        <fullName evidence="1">Uncharacterized protein</fullName>
    </submittedName>
</protein>
<evidence type="ECO:0000313" key="1">
    <source>
        <dbReference type="EMBL" id="KAK3349326.1"/>
    </source>
</evidence>
<keyword evidence="2" id="KW-1185">Reference proteome</keyword>
<dbReference type="Proteomes" id="UP001275084">
    <property type="component" value="Unassembled WGS sequence"/>
</dbReference>
<organism evidence="1 2">
    <name type="scientific">Lasiosphaeria hispida</name>
    <dbReference type="NCBI Taxonomy" id="260671"/>
    <lineage>
        <taxon>Eukaryota</taxon>
        <taxon>Fungi</taxon>
        <taxon>Dikarya</taxon>
        <taxon>Ascomycota</taxon>
        <taxon>Pezizomycotina</taxon>
        <taxon>Sordariomycetes</taxon>
        <taxon>Sordariomycetidae</taxon>
        <taxon>Sordariales</taxon>
        <taxon>Lasiosphaeriaceae</taxon>
        <taxon>Lasiosphaeria</taxon>
    </lineage>
</organism>
<comment type="caution">
    <text evidence="1">The sequence shown here is derived from an EMBL/GenBank/DDBJ whole genome shotgun (WGS) entry which is preliminary data.</text>
</comment>
<reference evidence="1" key="2">
    <citation type="submission" date="2023-06" db="EMBL/GenBank/DDBJ databases">
        <authorList>
            <consortium name="Lawrence Berkeley National Laboratory"/>
            <person name="Haridas S."/>
            <person name="Hensen N."/>
            <person name="Bonometti L."/>
            <person name="Westerberg I."/>
            <person name="Brannstrom I.O."/>
            <person name="Guillou S."/>
            <person name="Cros-Aarteil S."/>
            <person name="Calhoun S."/>
            <person name="Kuo A."/>
            <person name="Mondo S."/>
            <person name="Pangilinan J."/>
            <person name="Riley R."/>
            <person name="Labutti K."/>
            <person name="Andreopoulos B."/>
            <person name="Lipzen A."/>
            <person name="Chen C."/>
            <person name="Yanf M."/>
            <person name="Daum C."/>
            <person name="Ng V."/>
            <person name="Clum A."/>
            <person name="Steindorff A."/>
            <person name="Ohm R."/>
            <person name="Martin F."/>
            <person name="Silar P."/>
            <person name="Natvig D."/>
            <person name="Lalanne C."/>
            <person name="Gautier V."/>
            <person name="Ament-Velasquez S.L."/>
            <person name="Kruys A."/>
            <person name="Hutchinson M.I."/>
            <person name="Powell A.J."/>
            <person name="Barry K."/>
            <person name="Miller A.N."/>
            <person name="Grigoriev I.V."/>
            <person name="Debuchy R."/>
            <person name="Gladieux P."/>
            <person name="Thoren M.H."/>
            <person name="Johannesson H."/>
        </authorList>
    </citation>
    <scope>NUCLEOTIDE SEQUENCE</scope>
    <source>
        <strain evidence="1">CBS 955.72</strain>
    </source>
</reference>
<accession>A0AAJ0HET2</accession>
<sequence length="155" mass="17592">MAPPTKRVHVKLHTALPASSSCRDLGTAGTHHGMERFLINLCAYTQLLLHRPQQLPWTNIRPPGLRSTSTRRRGLVSNIFCYQPIPLRPSWPPTAQLGYCQYQVLQPYAPFTLVVELTLTIADKHTPREIILFKSAHILTHSGREHPQDNLPITY</sequence>
<dbReference type="AlphaFoldDB" id="A0AAJ0HET2"/>
<gene>
    <name evidence="1" type="ORF">B0T25DRAFT_239533</name>
</gene>
<dbReference type="EMBL" id="JAUIQD010000005">
    <property type="protein sequence ID" value="KAK3349326.1"/>
    <property type="molecule type" value="Genomic_DNA"/>
</dbReference>
<reference evidence="1" key="1">
    <citation type="journal article" date="2023" name="Mol. Phylogenet. Evol.">
        <title>Genome-scale phylogeny and comparative genomics of the fungal order Sordariales.</title>
        <authorList>
            <person name="Hensen N."/>
            <person name="Bonometti L."/>
            <person name="Westerberg I."/>
            <person name="Brannstrom I.O."/>
            <person name="Guillou S."/>
            <person name="Cros-Aarteil S."/>
            <person name="Calhoun S."/>
            <person name="Haridas S."/>
            <person name="Kuo A."/>
            <person name="Mondo S."/>
            <person name="Pangilinan J."/>
            <person name="Riley R."/>
            <person name="LaButti K."/>
            <person name="Andreopoulos B."/>
            <person name="Lipzen A."/>
            <person name="Chen C."/>
            <person name="Yan M."/>
            <person name="Daum C."/>
            <person name="Ng V."/>
            <person name="Clum A."/>
            <person name="Steindorff A."/>
            <person name="Ohm R.A."/>
            <person name="Martin F."/>
            <person name="Silar P."/>
            <person name="Natvig D.O."/>
            <person name="Lalanne C."/>
            <person name="Gautier V."/>
            <person name="Ament-Velasquez S.L."/>
            <person name="Kruys A."/>
            <person name="Hutchinson M.I."/>
            <person name="Powell A.J."/>
            <person name="Barry K."/>
            <person name="Miller A.N."/>
            <person name="Grigoriev I.V."/>
            <person name="Debuchy R."/>
            <person name="Gladieux P."/>
            <person name="Hiltunen Thoren M."/>
            <person name="Johannesson H."/>
        </authorList>
    </citation>
    <scope>NUCLEOTIDE SEQUENCE</scope>
    <source>
        <strain evidence="1">CBS 955.72</strain>
    </source>
</reference>
<proteinExistence type="predicted"/>
<evidence type="ECO:0000313" key="2">
    <source>
        <dbReference type="Proteomes" id="UP001275084"/>
    </source>
</evidence>
<name>A0AAJ0HET2_9PEZI</name>
<dbReference type="PROSITE" id="PS51257">
    <property type="entry name" value="PROKAR_LIPOPROTEIN"/>
    <property type="match status" value="1"/>
</dbReference>